<dbReference type="AlphaFoldDB" id="M8D291"/>
<sequence length="428" mass="47311">MEHVDVCVIGGGLSGLASAVCLAGAGKTVMLVEQSERLGGRASSDVYEGCFVNRGPHALCQKGIGMKVLGQLGIVPKGGTLALGGTLTEREHEYELPMTPLSLLKTNVFTWKQKKEFLSLLFRLTRQDLESVCQMTLYEWANLNIADERVRQLLYTLVRLSSYCDDPERASAGVLLRQLRLSAVGGVAYLHYGWQSLINDLREQALKAGVTIRLRQHVATIEGETPAIKVGLTETRFLSAKYVISSAGPAATYRMVKHAEKTVLARWKYTLIPVKGAALDVIVKRLPNPDISFALDLEQPLYFSNHSAAAVFTNHPDYQVIHTFKYHRASEIPDSDQDRELLEAFLDRLQPGWQNEVLKKRYLPAMTVSHSLVTPERAAMLSKESPAIKEIPGLYAVGDWFAREGLLADAALASAYEAVQDILKMEGK</sequence>
<evidence type="ECO:0000256" key="1">
    <source>
        <dbReference type="ARBA" id="ARBA00038322"/>
    </source>
</evidence>
<dbReference type="Gene3D" id="3.50.50.60">
    <property type="entry name" value="FAD/NAD(P)-binding domain"/>
    <property type="match status" value="1"/>
</dbReference>
<dbReference type="RefSeq" id="WP_003391990.1">
    <property type="nucleotide sequence ID" value="NZ_APBN01000017.1"/>
</dbReference>
<dbReference type="SUPFAM" id="SSF51905">
    <property type="entry name" value="FAD/NAD(P)-binding domain"/>
    <property type="match status" value="1"/>
</dbReference>
<keyword evidence="4" id="KW-1185">Reference proteome</keyword>
<proteinExistence type="inferred from homology"/>
<evidence type="ECO:0000259" key="2">
    <source>
        <dbReference type="Pfam" id="PF01593"/>
    </source>
</evidence>
<evidence type="ECO:0000313" key="4">
    <source>
        <dbReference type="Proteomes" id="UP000012081"/>
    </source>
</evidence>
<dbReference type="STRING" id="1300222.I532_23007"/>
<dbReference type="GO" id="GO:0016491">
    <property type="term" value="F:oxidoreductase activity"/>
    <property type="evidence" value="ECO:0007669"/>
    <property type="project" value="InterPro"/>
</dbReference>
<accession>M8D291</accession>
<dbReference type="Pfam" id="PF01593">
    <property type="entry name" value="Amino_oxidase"/>
    <property type="match status" value="1"/>
</dbReference>
<gene>
    <name evidence="3" type="ORF">I532_23007</name>
</gene>
<name>M8D291_9BACL</name>
<reference evidence="3 4" key="1">
    <citation type="submission" date="2013-03" db="EMBL/GenBank/DDBJ databases">
        <title>Assembly of a new bacterial strain Brevibacillus borstelensis AK1.</title>
        <authorList>
            <person name="Rajan I."/>
            <person name="PoliReddy D."/>
            <person name="Sugumar T."/>
            <person name="Rathinam K."/>
            <person name="Alqarawi S."/>
            <person name="Khalil A.B."/>
            <person name="Sivakumar N."/>
        </authorList>
    </citation>
    <scope>NUCLEOTIDE SEQUENCE [LARGE SCALE GENOMIC DNA]</scope>
    <source>
        <strain evidence="3 4">AK1</strain>
    </source>
</reference>
<dbReference type="PATRIC" id="fig|1300222.3.peg.4833"/>
<dbReference type="Proteomes" id="UP000012081">
    <property type="component" value="Unassembled WGS sequence"/>
</dbReference>
<dbReference type="EMBL" id="APBN01000017">
    <property type="protein sequence ID" value="EMT50339.1"/>
    <property type="molecule type" value="Genomic_DNA"/>
</dbReference>
<comment type="similarity">
    <text evidence="1">Belongs to the carotenoid/retinoid oxidoreductase family. CrtN subfamily.</text>
</comment>
<organism evidence="3 4">
    <name type="scientific">Brevibacillus borstelensis AK1</name>
    <dbReference type="NCBI Taxonomy" id="1300222"/>
    <lineage>
        <taxon>Bacteria</taxon>
        <taxon>Bacillati</taxon>
        <taxon>Bacillota</taxon>
        <taxon>Bacilli</taxon>
        <taxon>Bacillales</taxon>
        <taxon>Paenibacillaceae</taxon>
        <taxon>Brevibacillus</taxon>
    </lineage>
</organism>
<dbReference type="PANTHER" id="PTHR43734">
    <property type="entry name" value="PHYTOENE DESATURASE"/>
    <property type="match status" value="1"/>
</dbReference>
<dbReference type="InterPro" id="IPR002937">
    <property type="entry name" value="Amino_oxidase"/>
</dbReference>
<evidence type="ECO:0000313" key="3">
    <source>
        <dbReference type="EMBL" id="EMT50339.1"/>
    </source>
</evidence>
<dbReference type="OrthoDB" id="269318at2"/>
<dbReference type="InterPro" id="IPR036188">
    <property type="entry name" value="FAD/NAD-bd_sf"/>
</dbReference>
<dbReference type="PANTHER" id="PTHR43734:SF1">
    <property type="entry name" value="PHYTOENE DESATURASE"/>
    <property type="match status" value="1"/>
</dbReference>
<feature type="domain" description="Amine oxidase" evidence="2">
    <location>
        <begin position="13"/>
        <end position="423"/>
    </location>
</feature>
<comment type="caution">
    <text evidence="3">The sequence shown here is derived from an EMBL/GenBank/DDBJ whole genome shotgun (WGS) entry which is preliminary data.</text>
</comment>
<protein>
    <recommendedName>
        <fullName evidence="2">Amine oxidase domain-containing protein</fullName>
    </recommendedName>
</protein>
<dbReference type="Gene3D" id="3.90.660.50">
    <property type="match status" value="1"/>
</dbReference>